<feature type="transmembrane region" description="Helical" evidence="8">
    <location>
        <begin position="278"/>
        <end position="302"/>
    </location>
</feature>
<comment type="subcellular location">
    <subcellularLocation>
        <location evidence="1 8">Cell membrane</location>
        <topology evidence="1 8">Multi-pass membrane protein</topology>
    </subcellularLocation>
</comment>
<dbReference type="Pfam" id="PF00528">
    <property type="entry name" value="BPD_transp_1"/>
    <property type="match status" value="1"/>
</dbReference>
<keyword evidence="5 8" id="KW-0812">Transmembrane</keyword>
<reference evidence="11 12" key="1">
    <citation type="submission" date="2024-09" db="EMBL/GenBank/DDBJ databases">
        <authorList>
            <person name="Sun Q."/>
            <person name="Mori K."/>
        </authorList>
    </citation>
    <scope>NUCLEOTIDE SEQUENCE [LARGE SCALE GENOMIC DNA]</scope>
    <source>
        <strain evidence="11 12">KCTC 23076</strain>
    </source>
</reference>
<evidence type="ECO:0000256" key="3">
    <source>
        <dbReference type="ARBA" id="ARBA00022448"/>
    </source>
</evidence>
<evidence type="ECO:0000256" key="6">
    <source>
        <dbReference type="ARBA" id="ARBA00022989"/>
    </source>
</evidence>
<dbReference type="RefSeq" id="WP_386674861.1">
    <property type="nucleotide sequence ID" value="NZ_JBHLTG010000009.1"/>
</dbReference>
<dbReference type="Gene3D" id="1.10.3720.10">
    <property type="entry name" value="MetI-like"/>
    <property type="match status" value="1"/>
</dbReference>
<evidence type="ECO:0000256" key="1">
    <source>
        <dbReference type="ARBA" id="ARBA00004651"/>
    </source>
</evidence>
<feature type="domain" description="ABC transmembrane type-1" evidence="10">
    <location>
        <begin position="111"/>
        <end position="303"/>
    </location>
</feature>
<dbReference type="Proteomes" id="UP001589896">
    <property type="component" value="Unassembled WGS sequence"/>
</dbReference>
<dbReference type="InterPro" id="IPR035906">
    <property type="entry name" value="MetI-like_sf"/>
</dbReference>
<dbReference type="PANTHER" id="PTHR32243:SF18">
    <property type="entry name" value="INNER MEMBRANE ABC TRANSPORTER PERMEASE PROTEIN YCJP"/>
    <property type="match status" value="1"/>
</dbReference>
<feature type="transmembrane region" description="Helical" evidence="8">
    <location>
        <begin position="179"/>
        <end position="198"/>
    </location>
</feature>
<dbReference type="CDD" id="cd06261">
    <property type="entry name" value="TM_PBP2"/>
    <property type="match status" value="1"/>
</dbReference>
<dbReference type="EMBL" id="JBHLTG010000009">
    <property type="protein sequence ID" value="MFC0681722.1"/>
    <property type="molecule type" value="Genomic_DNA"/>
</dbReference>
<comment type="caution">
    <text evidence="11">The sequence shown here is derived from an EMBL/GenBank/DDBJ whole genome shotgun (WGS) entry which is preliminary data.</text>
</comment>
<dbReference type="SUPFAM" id="SSF161098">
    <property type="entry name" value="MetI-like"/>
    <property type="match status" value="1"/>
</dbReference>
<keyword evidence="12" id="KW-1185">Reference proteome</keyword>
<keyword evidence="4" id="KW-1003">Cell membrane</keyword>
<dbReference type="InterPro" id="IPR050901">
    <property type="entry name" value="BP-dep_ABC_trans_perm"/>
</dbReference>
<gene>
    <name evidence="11" type="ORF">ACFFGH_28155</name>
</gene>
<dbReference type="InterPro" id="IPR000515">
    <property type="entry name" value="MetI-like"/>
</dbReference>
<organism evidence="11 12">
    <name type="scientific">Lysobacter korlensis</name>
    <dbReference type="NCBI Taxonomy" id="553636"/>
    <lineage>
        <taxon>Bacteria</taxon>
        <taxon>Pseudomonadati</taxon>
        <taxon>Pseudomonadota</taxon>
        <taxon>Gammaproteobacteria</taxon>
        <taxon>Lysobacterales</taxon>
        <taxon>Lysobacteraceae</taxon>
        <taxon>Lysobacter</taxon>
    </lineage>
</organism>
<dbReference type="PROSITE" id="PS50928">
    <property type="entry name" value="ABC_TM1"/>
    <property type="match status" value="1"/>
</dbReference>
<keyword evidence="7 8" id="KW-0472">Membrane</keyword>
<evidence type="ECO:0000256" key="9">
    <source>
        <dbReference type="SAM" id="MobiDB-lite"/>
    </source>
</evidence>
<sequence>MTTTPREAPIAEQAAPKGGAPGTMVRSPRKWSADRIQRRVLGILRWVVMGLFLLATLFPFYYMLLLSIRPIASLLRDPGSLIVAVEDFTLSTYAEVLAPQSQGGQGFLSFLGNSLFVAIGSVLVALLIAIPGAYAIARLPFFGRRKISALFLATYLFPAIVLAIPLFVLFTRIGLRGSLFGLIFVYTAQTVPVAIYMLRNYFETVPESIEEAGLVDGLSRLGVLRRISLPLATPSIMATGLFIFMIAWNEFLFALLFLIDKRDQWTVSLGLASLSGSIEVPTTVLMAGSVVLTLPIIVLFFATERLLTGGLTAGAEKG</sequence>
<keyword evidence="3 8" id="KW-0813">Transport</keyword>
<evidence type="ECO:0000256" key="4">
    <source>
        <dbReference type="ARBA" id="ARBA00022475"/>
    </source>
</evidence>
<evidence type="ECO:0000256" key="7">
    <source>
        <dbReference type="ARBA" id="ARBA00023136"/>
    </source>
</evidence>
<evidence type="ECO:0000313" key="12">
    <source>
        <dbReference type="Proteomes" id="UP001589896"/>
    </source>
</evidence>
<comment type="similarity">
    <text evidence="2">Belongs to the binding-protein-dependent transport system permease family. MalFG subfamily.</text>
</comment>
<dbReference type="PANTHER" id="PTHR32243">
    <property type="entry name" value="MALTOSE TRANSPORT SYSTEM PERMEASE-RELATED"/>
    <property type="match status" value="1"/>
</dbReference>
<feature type="transmembrane region" description="Helical" evidence="8">
    <location>
        <begin position="115"/>
        <end position="137"/>
    </location>
</feature>
<feature type="transmembrane region" description="Helical" evidence="8">
    <location>
        <begin position="149"/>
        <end position="173"/>
    </location>
</feature>
<feature type="transmembrane region" description="Helical" evidence="8">
    <location>
        <begin position="235"/>
        <end position="258"/>
    </location>
</feature>
<feature type="transmembrane region" description="Helical" evidence="8">
    <location>
        <begin position="43"/>
        <end position="64"/>
    </location>
</feature>
<evidence type="ECO:0000256" key="2">
    <source>
        <dbReference type="ARBA" id="ARBA00009047"/>
    </source>
</evidence>
<evidence type="ECO:0000259" key="10">
    <source>
        <dbReference type="PROSITE" id="PS50928"/>
    </source>
</evidence>
<evidence type="ECO:0000313" key="11">
    <source>
        <dbReference type="EMBL" id="MFC0681722.1"/>
    </source>
</evidence>
<feature type="region of interest" description="Disordered" evidence="9">
    <location>
        <begin position="1"/>
        <end position="27"/>
    </location>
</feature>
<proteinExistence type="inferred from homology"/>
<evidence type="ECO:0000256" key="5">
    <source>
        <dbReference type="ARBA" id="ARBA00022692"/>
    </source>
</evidence>
<protein>
    <submittedName>
        <fullName evidence="11">Carbohydrate ABC transporter permease</fullName>
    </submittedName>
</protein>
<evidence type="ECO:0000256" key="8">
    <source>
        <dbReference type="RuleBase" id="RU363032"/>
    </source>
</evidence>
<keyword evidence="6 8" id="KW-1133">Transmembrane helix</keyword>
<name>A0ABV6RXL1_9GAMM</name>
<accession>A0ABV6RXL1</accession>